<dbReference type="GeneID" id="24437860"/>
<keyword evidence="3" id="KW-1185">Reference proteome</keyword>
<keyword evidence="2" id="KW-0012">Acyltransferase</keyword>
<dbReference type="Gene3D" id="3.90.1720.10">
    <property type="entry name" value="endopeptidase domain like (from Nostoc punctiforme)"/>
    <property type="match status" value="1"/>
</dbReference>
<accession>W7XA61</accession>
<dbReference type="GO" id="GO:0016746">
    <property type="term" value="F:acyltransferase activity"/>
    <property type="evidence" value="ECO:0007669"/>
    <property type="project" value="UniProtKB-KW"/>
</dbReference>
<dbReference type="KEGG" id="tet:TTHERM_000219029"/>
<sequence>MIKKFIASLKYFSSHSITPSELKPGDHIYVWRNVRHLLMYQHHGVYIGNGRCIHFTTRADALAYDNVDNQQQIEKDQQLQDLNSEQFNKNVNNQSNKKDLENQNNQPQIIENTLQYDKKSKNFHVVNQNNVELESKQKKVTFWDRINPQSNINKAVIMETSLDYFLYGGKLKRARYNCSIFEYMLKSAGTCYRQPRLEGQVTVEKAKKYICPINAKGQKEIYSLKSNNCEHLVLEWTTGVRKSYQLERLLRRSIYYMLFFFPIYKINDHFFINIFDNYIKVSVFYETLLSNWVYVATFLL</sequence>
<dbReference type="OrthoDB" id="421951at2759"/>
<dbReference type="RefSeq" id="XP_012654192.1">
    <property type="nucleotide sequence ID" value="XM_012798738.1"/>
</dbReference>
<evidence type="ECO:0000313" key="3">
    <source>
        <dbReference type="Proteomes" id="UP000009168"/>
    </source>
</evidence>
<dbReference type="STRING" id="312017.W7XA61"/>
<gene>
    <name evidence="2" type="ORF">TTHERM_000219029</name>
</gene>
<dbReference type="PANTHER" id="PTHR46137">
    <property type="entry name" value="OS05G0310600 PROTEIN"/>
    <property type="match status" value="1"/>
</dbReference>
<name>W7XA61_TETTS</name>
<dbReference type="InterPro" id="IPR007053">
    <property type="entry name" value="LRAT_dom"/>
</dbReference>
<dbReference type="PANTHER" id="PTHR46137:SF3">
    <property type="entry name" value="OS05G0310600 PROTEIN"/>
    <property type="match status" value="1"/>
</dbReference>
<organism evidence="2 3">
    <name type="scientific">Tetrahymena thermophila (strain SB210)</name>
    <dbReference type="NCBI Taxonomy" id="312017"/>
    <lineage>
        <taxon>Eukaryota</taxon>
        <taxon>Sar</taxon>
        <taxon>Alveolata</taxon>
        <taxon>Ciliophora</taxon>
        <taxon>Intramacronucleata</taxon>
        <taxon>Oligohymenophorea</taxon>
        <taxon>Hymenostomatida</taxon>
        <taxon>Tetrahymenina</taxon>
        <taxon>Tetrahymenidae</taxon>
        <taxon>Tetrahymena</taxon>
    </lineage>
</organism>
<keyword evidence="2" id="KW-0808">Transferase</keyword>
<feature type="domain" description="LRAT" evidence="1">
    <location>
        <begin position="32"/>
        <end position="245"/>
    </location>
</feature>
<evidence type="ECO:0000259" key="1">
    <source>
        <dbReference type="PROSITE" id="PS51934"/>
    </source>
</evidence>
<dbReference type="AlphaFoldDB" id="W7XA61"/>
<proteinExistence type="predicted"/>
<dbReference type="PROSITE" id="PS51934">
    <property type="entry name" value="LRAT"/>
    <property type="match status" value="1"/>
</dbReference>
<dbReference type="Pfam" id="PF04970">
    <property type="entry name" value="LRAT"/>
    <property type="match status" value="1"/>
</dbReference>
<dbReference type="Proteomes" id="UP000009168">
    <property type="component" value="Unassembled WGS sequence"/>
</dbReference>
<dbReference type="InParanoid" id="W7XA61"/>
<dbReference type="EMBL" id="GG662621">
    <property type="protein sequence ID" value="EWS73283.1"/>
    <property type="molecule type" value="Genomic_DNA"/>
</dbReference>
<reference evidence="3" key="1">
    <citation type="journal article" date="2006" name="PLoS Biol.">
        <title>Macronuclear genome sequence of the ciliate Tetrahymena thermophila, a model eukaryote.</title>
        <authorList>
            <person name="Eisen J.A."/>
            <person name="Coyne R.S."/>
            <person name="Wu M."/>
            <person name="Wu D."/>
            <person name="Thiagarajan M."/>
            <person name="Wortman J.R."/>
            <person name="Badger J.H."/>
            <person name="Ren Q."/>
            <person name="Amedeo P."/>
            <person name="Jones K.M."/>
            <person name="Tallon L.J."/>
            <person name="Delcher A.L."/>
            <person name="Salzberg S.L."/>
            <person name="Silva J.C."/>
            <person name="Haas B.J."/>
            <person name="Majoros W.H."/>
            <person name="Farzad M."/>
            <person name="Carlton J.M."/>
            <person name="Smith R.K. Jr."/>
            <person name="Garg J."/>
            <person name="Pearlman R.E."/>
            <person name="Karrer K.M."/>
            <person name="Sun L."/>
            <person name="Manning G."/>
            <person name="Elde N.C."/>
            <person name="Turkewitz A.P."/>
            <person name="Asai D.J."/>
            <person name="Wilkes D.E."/>
            <person name="Wang Y."/>
            <person name="Cai H."/>
            <person name="Collins K."/>
            <person name="Stewart B.A."/>
            <person name="Lee S.R."/>
            <person name="Wilamowska K."/>
            <person name="Weinberg Z."/>
            <person name="Ruzzo W.L."/>
            <person name="Wloga D."/>
            <person name="Gaertig J."/>
            <person name="Frankel J."/>
            <person name="Tsao C.-C."/>
            <person name="Gorovsky M.A."/>
            <person name="Keeling P.J."/>
            <person name="Waller R.F."/>
            <person name="Patron N.J."/>
            <person name="Cherry J.M."/>
            <person name="Stover N.A."/>
            <person name="Krieger C.J."/>
            <person name="del Toro C."/>
            <person name="Ryder H.F."/>
            <person name="Williamson S.C."/>
            <person name="Barbeau R.A."/>
            <person name="Hamilton E.P."/>
            <person name="Orias E."/>
        </authorList>
    </citation>
    <scope>NUCLEOTIDE SEQUENCE [LARGE SCALE GENOMIC DNA]</scope>
    <source>
        <strain evidence="3">SB210</strain>
    </source>
</reference>
<evidence type="ECO:0000313" key="2">
    <source>
        <dbReference type="EMBL" id="EWS73283.1"/>
    </source>
</evidence>
<protein>
    <submittedName>
        <fullName evidence="2">Lecithin retinol acyltransferase</fullName>
    </submittedName>
</protein>